<comment type="caution">
    <text evidence="3">The sequence shown here is derived from an EMBL/GenBank/DDBJ whole genome shotgun (WGS) entry which is preliminary data.</text>
</comment>
<keyword evidence="1" id="KW-0812">Transmembrane</keyword>
<sequence length="232" mass="25708">MNNTLRRTIKQLGIAAAVILAILTLNRFLPPQHNPLRPIDLNDPIGVATHYKLARIKSDTSLCYTLLDKAGIGYSPVGENAGNPTCPLERALVLDRSNFPYSVTPLRMTCSTMAALYIWEHDVVRPQAQTLLGSRIEEVLTYGSYSCRNIAGTNRLSEHGRANAIDIIGFRLEDGREIQVREQWREDSAEGAFLDEIHTGACRVFSVVLGPDYNADHADHFHFDMGNGALCS</sequence>
<dbReference type="RefSeq" id="WP_119376788.1">
    <property type="nucleotide sequence ID" value="NZ_QWFX01000013.1"/>
</dbReference>
<dbReference type="AlphaFoldDB" id="A0A399RC47"/>
<accession>A0A399RC47</accession>
<dbReference type="EMBL" id="QWFX01000013">
    <property type="protein sequence ID" value="RIJ28253.1"/>
    <property type="molecule type" value="Genomic_DNA"/>
</dbReference>
<dbReference type="Pfam" id="PF06904">
    <property type="entry name" value="Extensin-like_C"/>
    <property type="match status" value="1"/>
</dbReference>
<name>A0A399RC47_9PROT</name>
<evidence type="ECO:0000256" key="1">
    <source>
        <dbReference type="SAM" id="Phobius"/>
    </source>
</evidence>
<organism evidence="3 4">
    <name type="scientific">Henriciella mobilis</name>
    <dbReference type="NCBI Taxonomy" id="2305467"/>
    <lineage>
        <taxon>Bacteria</taxon>
        <taxon>Pseudomonadati</taxon>
        <taxon>Pseudomonadota</taxon>
        <taxon>Alphaproteobacteria</taxon>
        <taxon>Hyphomonadales</taxon>
        <taxon>Hyphomonadaceae</taxon>
        <taxon>Henriciella</taxon>
    </lineage>
</organism>
<keyword evidence="1" id="KW-0472">Membrane</keyword>
<dbReference type="Proteomes" id="UP000266385">
    <property type="component" value="Unassembled WGS sequence"/>
</dbReference>
<evidence type="ECO:0000313" key="3">
    <source>
        <dbReference type="EMBL" id="RIJ28253.1"/>
    </source>
</evidence>
<keyword evidence="1" id="KW-1133">Transmembrane helix</keyword>
<evidence type="ECO:0000259" key="2">
    <source>
        <dbReference type="Pfam" id="PF06904"/>
    </source>
</evidence>
<feature type="domain" description="Extensin-like C-terminal" evidence="2">
    <location>
        <begin position="62"/>
        <end position="231"/>
    </location>
</feature>
<protein>
    <submittedName>
        <fullName evidence="3">Extensin</fullName>
    </submittedName>
</protein>
<evidence type="ECO:0000313" key="4">
    <source>
        <dbReference type="Proteomes" id="UP000266385"/>
    </source>
</evidence>
<reference evidence="3 4" key="1">
    <citation type="submission" date="2018-08" db="EMBL/GenBank/DDBJ databases">
        <title>Henriciella mobilis sp. nov., isolated from seawater.</title>
        <authorList>
            <person name="Cheng H."/>
            <person name="Wu Y.-H."/>
            <person name="Xu X.-W."/>
            <person name="Guo L.-L."/>
        </authorList>
    </citation>
    <scope>NUCLEOTIDE SEQUENCE [LARGE SCALE GENOMIC DNA]</scope>
    <source>
        <strain evidence="3 4">JN25</strain>
    </source>
</reference>
<feature type="transmembrane region" description="Helical" evidence="1">
    <location>
        <begin position="12"/>
        <end position="29"/>
    </location>
</feature>
<gene>
    <name evidence="3" type="ORF">D1223_12695</name>
</gene>
<dbReference type="InterPro" id="IPR009683">
    <property type="entry name" value="Extensin-like_C"/>
</dbReference>
<dbReference type="OrthoDB" id="9809788at2"/>
<keyword evidence="4" id="KW-1185">Reference proteome</keyword>
<proteinExistence type="predicted"/>